<evidence type="ECO:0000313" key="1">
    <source>
        <dbReference type="EMBL" id="GBO45735.1"/>
    </source>
</evidence>
<dbReference type="Proteomes" id="UP000499080">
    <property type="component" value="Unassembled WGS sequence"/>
</dbReference>
<organism evidence="1 2">
    <name type="scientific">Araneus ventricosus</name>
    <name type="common">Orbweaver spider</name>
    <name type="synonym">Epeira ventricosa</name>
    <dbReference type="NCBI Taxonomy" id="182803"/>
    <lineage>
        <taxon>Eukaryota</taxon>
        <taxon>Metazoa</taxon>
        <taxon>Ecdysozoa</taxon>
        <taxon>Arthropoda</taxon>
        <taxon>Chelicerata</taxon>
        <taxon>Arachnida</taxon>
        <taxon>Araneae</taxon>
        <taxon>Araneomorphae</taxon>
        <taxon>Entelegynae</taxon>
        <taxon>Araneoidea</taxon>
        <taxon>Araneidae</taxon>
        <taxon>Araneus</taxon>
    </lineage>
</organism>
<sequence>MQLTLKEDPEGMRVPSSLSTCYVVGGRFLLHRVLWQAKESFSFTLKKYVDYTKKHFNEGATIDFDGYPKDAARSTKSVESIRRTKKYIVGYVMFDKSISATTSQEKFFSNDKNKQRLMNMLCFKFQEEGFVVKQAEEDVGYLIIKCFGNRKMVAMCCGCW</sequence>
<keyword evidence="2" id="KW-1185">Reference proteome</keyword>
<gene>
    <name evidence="1" type="ORF">AVEN_55478_1</name>
</gene>
<accession>A0A4Y2X7V2</accession>
<name>A0A4Y2X7V2_ARAVE</name>
<comment type="caution">
    <text evidence="1">The sequence shown here is derived from an EMBL/GenBank/DDBJ whole genome shotgun (WGS) entry which is preliminary data.</text>
</comment>
<evidence type="ECO:0000313" key="2">
    <source>
        <dbReference type="Proteomes" id="UP000499080"/>
    </source>
</evidence>
<reference evidence="1 2" key="1">
    <citation type="journal article" date="2019" name="Sci. Rep.">
        <title>Orb-weaving spider Araneus ventricosus genome elucidates the spidroin gene catalogue.</title>
        <authorList>
            <person name="Kono N."/>
            <person name="Nakamura H."/>
            <person name="Ohtoshi R."/>
            <person name="Moran D.A.P."/>
            <person name="Shinohara A."/>
            <person name="Yoshida Y."/>
            <person name="Fujiwara M."/>
            <person name="Mori M."/>
            <person name="Tomita M."/>
            <person name="Arakawa K."/>
        </authorList>
    </citation>
    <scope>NUCLEOTIDE SEQUENCE [LARGE SCALE GENOMIC DNA]</scope>
</reference>
<proteinExistence type="predicted"/>
<dbReference type="EMBL" id="BGPR01072991">
    <property type="protein sequence ID" value="GBO45735.1"/>
    <property type="molecule type" value="Genomic_DNA"/>
</dbReference>
<dbReference type="OrthoDB" id="6156427at2759"/>
<dbReference type="AlphaFoldDB" id="A0A4Y2X7V2"/>
<protein>
    <submittedName>
        <fullName evidence="1">Uncharacterized protein</fullName>
    </submittedName>
</protein>